<evidence type="ECO:0000313" key="4">
    <source>
        <dbReference type="EMBL" id="MXQ08519.1"/>
    </source>
</evidence>
<dbReference type="PROSITE" id="PS50801">
    <property type="entry name" value="STAS"/>
    <property type="match status" value="1"/>
</dbReference>
<evidence type="ECO:0000259" key="3">
    <source>
        <dbReference type="PROSITE" id="PS50801"/>
    </source>
</evidence>
<dbReference type="InterPro" id="IPR036513">
    <property type="entry name" value="STAS_dom_sf"/>
</dbReference>
<feature type="domain" description="STAS" evidence="3">
    <location>
        <begin position="21"/>
        <end position="110"/>
    </location>
</feature>
<dbReference type="GO" id="GO:0043856">
    <property type="term" value="F:anti-sigma factor antagonist activity"/>
    <property type="evidence" value="ECO:0007669"/>
    <property type="project" value="InterPro"/>
</dbReference>
<comment type="similarity">
    <text evidence="1 2">Belongs to the anti-sigma-factor antagonist family.</text>
</comment>
<keyword evidence="5" id="KW-1185">Reference proteome</keyword>
<dbReference type="Pfam" id="PF01740">
    <property type="entry name" value="STAS"/>
    <property type="match status" value="1"/>
</dbReference>
<dbReference type="NCBIfam" id="TIGR00377">
    <property type="entry name" value="ant_ant_sig"/>
    <property type="match status" value="1"/>
</dbReference>
<evidence type="ECO:0000256" key="2">
    <source>
        <dbReference type="RuleBase" id="RU003749"/>
    </source>
</evidence>
<dbReference type="Gene3D" id="3.30.750.24">
    <property type="entry name" value="STAS domain"/>
    <property type="match status" value="1"/>
</dbReference>
<protein>
    <recommendedName>
        <fullName evidence="2">Anti-sigma factor antagonist</fullName>
    </recommendedName>
</protein>
<dbReference type="PANTHER" id="PTHR33495:SF2">
    <property type="entry name" value="ANTI-SIGMA FACTOR ANTAGONIST TM_1081-RELATED"/>
    <property type="match status" value="1"/>
</dbReference>
<reference evidence="4 5" key="2">
    <citation type="submission" date="2020-03" db="EMBL/GenBank/DDBJ databases">
        <title>Kangsaoukella pontilimi gen. nov., sp. nov., a new member of the family Rhodobacteraceae isolated from a tidal mudflat.</title>
        <authorList>
            <person name="Kim I.S."/>
        </authorList>
    </citation>
    <scope>NUCLEOTIDE SEQUENCE [LARGE SCALE GENOMIC DNA]</scope>
    <source>
        <strain evidence="4 5">GH1-50</strain>
    </source>
</reference>
<dbReference type="RefSeq" id="WP_160764436.1">
    <property type="nucleotide sequence ID" value="NZ_WUPT01000002.1"/>
</dbReference>
<reference evidence="4 5" key="1">
    <citation type="submission" date="2019-12" db="EMBL/GenBank/DDBJ databases">
        <authorList>
            <person name="Lee S.D."/>
        </authorList>
    </citation>
    <scope>NUCLEOTIDE SEQUENCE [LARGE SCALE GENOMIC DNA]</scope>
    <source>
        <strain evidence="4 5">GH1-50</strain>
    </source>
</reference>
<comment type="caution">
    <text evidence="4">The sequence shown here is derived from an EMBL/GenBank/DDBJ whole genome shotgun (WGS) entry which is preliminary data.</text>
</comment>
<evidence type="ECO:0000313" key="5">
    <source>
        <dbReference type="Proteomes" id="UP000480350"/>
    </source>
</evidence>
<organism evidence="4 5">
    <name type="scientific">Kangsaoukella pontilimi</name>
    <dbReference type="NCBI Taxonomy" id="2691042"/>
    <lineage>
        <taxon>Bacteria</taxon>
        <taxon>Pseudomonadati</taxon>
        <taxon>Pseudomonadota</taxon>
        <taxon>Alphaproteobacteria</taxon>
        <taxon>Rhodobacterales</taxon>
        <taxon>Paracoccaceae</taxon>
        <taxon>Kangsaoukella</taxon>
    </lineage>
</organism>
<evidence type="ECO:0000256" key="1">
    <source>
        <dbReference type="ARBA" id="ARBA00009013"/>
    </source>
</evidence>
<dbReference type="InterPro" id="IPR002645">
    <property type="entry name" value="STAS_dom"/>
</dbReference>
<dbReference type="InterPro" id="IPR003658">
    <property type="entry name" value="Anti-sigma_ant"/>
</dbReference>
<dbReference type="SUPFAM" id="SSF52091">
    <property type="entry name" value="SpoIIaa-like"/>
    <property type="match status" value="1"/>
</dbReference>
<dbReference type="Proteomes" id="UP000480350">
    <property type="component" value="Unassembled WGS sequence"/>
</dbReference>
<dbReference type="EMBL" id="WUPT01000002">
    <property type="protein sequence ID" value="MXQ08519.1"/>
    <property type="molecule type" value="Genomic_DNA"/>
</dbReference>
<dbReference type="AlphaFoldDB" id="A0A7C9NF16"/>
<dbReference type="PANTHER" id="PTHR33495">
    <property type="entry name" value="ANTI-SIGMA FACTOR ANTAGONIST TM_1081-RELATED-RELATED"/>
    <property type="match status" value="1"/>
</dbReference>
<proteinExistence type="inferred from homology"/>
<gene>
    <name evidence="4" type="ORF">GQ651_11740</name>
</gene>
<dbReference type="CDD" id="cd07043">
    <property type="entry name" value="STAS_anti-anti-sigma_factors"/>
    <property type="match status" value="1"/>
</dbReference>
<name>A0A7C9NF16_9RHOB</name>
<accession>A0A7C9NF16</accession>
<sequence>MKMSASEKQDCLVIKVDEPRIDAAVAVRFKDGMRDLTEHPARRVILDLSSVDFLDSSGLGAVVSVMKHLGRGRQLDLAGMTPAVDKVFRMTRMDSVFDIYPDTNAAIDGAAHAS</sequence>